<evidence type="ECO:0000313" key="1">
    <source>
        <dbReference type="EMBL" id="GAJ00832.1"/>
    </source>
</evidence>
<proteinExistence type="predicted"/>
<dbReference type="AlphaFoldDB" id="X1UB60"/>
<protein>
    <submittedName>
        <fullName evidence="1">Uncharacterized protein</fullName>
    </submittedName>
</protein>
<name>X1UB60_9ZZZZ</name>
<comment type="caution">
    <text evidence="1">The sequence shown here is derived from an EMBL/GenBank/DDBJ whole genome shotgun (WGS) entry which is preliminary data.</text>
</comment>
<dbReference type="EMBL" id="BARW01019930">
    <property type="protein sequence ID" value="GAJ00832.1"/>
    <property type="molecule type" value="Genomic_DNA"/>
</dbReference>
<reference evidence="1" key="1">
    <citation type="journal article" date="2014" name="Front. Microbiol.">
        <title>High frequency of phylogenetically diverse reductive dehalogenase-homologous genes in deep subseafloor sedimentary metagenomes.</title>
        <authorList>
            <person name="Kawai M."/>
            <person name="Futagami T."/>
            <person name="Toyoda A."/>
            <person name="Takaki Y."/>
            <person name="Nishi S."/>
            <person name="Hori S."/>
            <person name="Arai W."/>
            <person name="Tsubouchi T."/>
            <person name="Morono Y."/>
            <person name="Uchiyama I."/>
            <person name="Ito T."/>
            <person name="Fujiyama A."/>
            <person name="Inagaki F."/>
            <person name="Takami H."/>
        </authorList>
    </citation>
    <scope>NUCLEOTIDE SEQUENCE</scope>
    <source>
        <strain evidence="1">Expedition CK06-06</strain>
    </source>
</reference>
<organism evidence="1">
    <name type="scientific">marine sediment metagenome</name>
    <dbReference type="NCBI Taxonomy" id="412755"/>
    <lineage>
        <taxon>unclassified sequences</taxon>
        <taxon>metagenomes</taxon>
        <taxon>ecological metagenomes</taxon>
    </lineage>
</organism>
<feature type="non-terminal residue" evidence="1">
    <location>
        <position position="1"/>
    </location>
</feature>
<gene>
    <name evidence="1" type="ORF">S12H4_33766</name>
</gene>
<accession>X1UB60</accession>
<sequence>ESLIEIALNGLTFNKKDILRNARYGKRIAP</sequence>